<dbReference type="GO" id="GO:0005769">
    <property type="term" value="C:early endosome"/>
    <property type="evidence" value="ECO:0000318"/>
    <property type="project" value="GO_Central"/>
</dbReference>
<dbReference type="KEGG" id="tva:4772186"/>
<dbReference type="GO" id="GO:0012505">
    <property type="term" value="C:endomembrane system"/>
    <property type="evidence" value="ECO:0000318"/>
    <property type="project" value="GO_Central"/>
</dbReference>
<evidence type="ECO:0000313" key="3">
    <source>
        <dbReference type="EMBL" id="EAY14198.1"/>
    </source>
</evidence>
<dbReference type="SMR" id="A2DZJ4"/>
<dbReference type="InterPro" id="IPR005225">
    <property type="entry name" value="Small_GTP-bd"/>
</dbReference>
<dbReference type="STRING" id="5722.A2DZJ4"/>
<dbReference type="CDD" id="cd00154">
    <property type="entry name" value="Rab"/>
    <property type="match status" value="1"/>
</dbReference>
<sequence>MEEQKTIVKVVIVGDADVGKSSIVIRYAEGQHNPNISPTLGAACLEKEVFYSGQTYVLSMWDTAGQEAYRNLVPMYFRNSQIAIIVIDVTTSKLVSSFEYWYSLIQENCEENIPILLAANKIDKTDERIISNDDLSALVAKYSIPFFETSAVTGVGISSLFEQALSEFFKKGVSASQNVDVKKLQEKQSGCSC</sequence>
<dbReference type="PRINTS" id="PR00449">
    <property type="entry name" value="RASTRNSFRMNG"/>
</dbReference>
<dbReference type="Gene3D" id="3.40.50.300">
    <property type="entry name" value="P-loop containing nucleotide triphosphate hydrolases"/>
    <property type="match status" value="1"/>
</dbReference>
<keyword evidence="4" id="KW-1185">Reference proteome</keyword>
<evidence type="ECO:0000313" key="4">
    <source>
        <dbReference type="Proteomes" id="UP000001542"/>
    </source>
</evidence>
<dbReference type="NCBIfam" id="TIGR00231">
    <property type="entry name" value="small_GTP"/>
    <property type="match status" value="1"/>
</dbReference>
<dbReference type="AlphaFoldDB" id="A2DZJ4"/>
<evidence type="ECO:0000256" key="2">
    <source>
        <dbReference type="ARBA" id="ARBA00023134"/>
    </source>
</evidence>
<reference evidence="3" key="1">
    <citation type="submission" date="2006-10" db="EMBL/GenBank/DDBJ databases">
        <authorList>
            <person name="Amadeo P."/>
            <person name="Zhao Q."/>
            <person name="Wortman J."/>
            <person name="Fraser-Liggett C."/>
            <person name="Carlton J."/>
        </authorList>
    </citation>
    <scope>NUCLEOTIDE SEQUENCE</scope>
    <source>
        <strain evidence="3">G3</strain>
    </source>
</reference>
<dbReference type="RefSeq" id="XP_001326421.1">
    <property type="nucleotide sequence ID" value="XM_001326386.1"/>
</dbReference>
<dbReference type="Pfam" id="PF00071">
    <property type="entry name" value="Ras"/>
    <property type="match status" value="1"/>
</dbReference>
<dbReference type="PROSITE" id="PS51419">
    <property type="entry name" value="RAB"/>
    <property type="match status" value="1"/>
</dbReference>
<dbReference type="InterPro" id="IPR001806">
    <property type="entry name" value="Small_GTPase"/>
</dbReference>
<keyword evidence="1" id="KW-0547">Nucleotide-binding</keyword>
<dbReference type="GO" id="GO:0003924">
    <property type="term" value="F:GTPase activity"/>
    <property type="evidence" value="ECO:0000318"/>
    <property type="project" value="GO_Central"/>
</dbReference>
<dbReference type="SMART" id="SM00173">
    <property type="entry name" value="RAS"/>
    <property type="match status" value="1"/>
</dbReference>
<dbReference type="PROSITE" id="PS51421">
    <property type="entry name" value="RAS"/>
    <property type="match status" value="1"/>
</dbReference>
<dbReference type="eggNOG" id="KOG0092">
    <property type="taxonomic scope" value="Eukaryota"/>
</dbReference>
<dbReference type="SUPFAM" id="SSF52540">
    <property type="entry name" value="P-loop containing nucleoside triphosphate hydrolases"/>
    <property type="match status" value="1"/>
</dbReference>
<dbReference type="InParanoid" id="A2DZJ4"/>
<dbReference type="SMART" id="SM00175">
    <property type="entry name" value="RAB"/>
    <property type="match status" value="1"/>
</dbReference>
<dbReference type="SMART" id="SM00176">
    <property type="entry name" value="RAN"/>
    <property type="match status" value="1"/>
</dbReference>
<dbReference type="VEuPathDB" id="TrichDB:TVAG_373310"/>
<dbReference type="SMART" id="SM00174">
    <property type="entry name" value="RHO"/>
    <property type="match status" value="1"/>
</dbReference>
<dbReference type="Proteomes" id="UP000001542">
    <property type="component" value="Unassembled WGS sequence"/>
</dbReference>
<dbReference type="InterPro" id="IPR027417">
    <property type="entry name" value="P-loop_NTPase"/>
</dbReference>
<proteinExistence type="predicted"/>
<dbReference type="GO" id="GO:0005525">
    <property type="term" value="F:GTP binding"/>
    <property type="evidence" value="ECO:0007669"/>
    <property type="project" value="UniProtKB-KW"/>
</dbReference>
<name>A2DZJ4_TRIV3</name>
<dbReference type="FunFam" id="3.40.50.300:FF:001462">
    <property type="entry name" value="Small GTP-binding protein, putative"/>
    <property type="match status" value="1"/>
</dbReference>
<gene>
    <name evidence="3" type="ORF">TVAG_373310</name>
</gene>
<evidence type="ECO:0000256" key="1">
    <source>
        <dbReference type="ARBA" id="ARBA00022741"/>
    </source>
</evidence>
<protein>
    <submittedName>
        <fullName evidence="3">Small GTP-binding protein, putative</fullName>
    </submittedName>
</protein>
<reference evidence="3" key="2">
    <citation type="journal article" date="2007" name="Science">
        <title>Draft genome sequence of the sexually transmitted pathogen Trichomonas vaginalis.</title>
        <authorList>
            <person name="Carlton J.M."/>
            <person name="Hirt R.P."/>
            <person name="Silva J.C."/>
            <person name="Delcher A.L."/>
            <person name="Schatz M."/>
            <person name="Zhao Q."/>
            <person name="Wortman J.R."/>
            <person name="Bidwell S.L."/>
            <person name="Alsmark U.C.M."/>
            <person name="Besteiro S."/>
            <person name="Sicheritz-Ponten T."/>
            <person name="Noel C.J."/>
            <person name="Dacks J.B."/>
            <person name="Foster P.G."/>
            <person name="Simillion C."/>
            <person name="Van de Peer Y."/>
            <person name="Miranda-Saavedra D."/>
            <person name="Barton G.J."/>
            <person name="Westrop G.D."/>
            <person name="Mueller S."/>
            <person name="Dessi D."/>
            <person name="Fiori P.L."/>
            <person name="Ren Q."/>
            <person name="Paulsen I."/>
            <person name="Zhang H."/>
            <person name="Bastida-Corcuera F.D."/>
            <person name="Simoes-Barbosa A."/>
            <person name="Brown M.T."/>
            <person name="Hayes R.D."/>
            <person name="Mukherjee M."/>
            <person name="Okumura C.Y."/>
            <person name="Schneider R."/>
            <person name="Smith A.J."/>
            <person name="Vanacova S."/>
            <person name="Villalvazo M."/>
            <person name="Haas B.J."/>
            <person name="Pertea M."/>
            <person name="Feldblyum T.V."/>
            <person name="Utterback T.R."/>
            <person name="Shu C.L."/>
            <person name="Osoegawa K."/>
            <person name="de Jong P.J."/>
            <person name="Hrdy I."/>
            <person name="Horvathova L."/>
            <person name="Zubacova Z."/>
            <person name="Dolezal P."/>
            <person name="Malik S.B."/>
            <person name="Logsdon J.M. Jr."/>
            <person name="Henze K."/>
            <person name="Gupta A."/>
            <person name="Wang C.C."/>
            <person name="Dunne R.L."/>
            <person name="Upcroft J.A."/>
            <person name="Upcroft P."/>
            <person name="White O."/>
            <person name="Salzberg S.L."/>
            <person name="Tang P."/>
            <person name="Chiu C.-H."/>
            <person name="Lee Y.-S."/>
            <person name="Embley T.M."/>
            <person name="Coombs G.H."/>
            <person name="Mottram J.C."/>
            <person name="Tachezy J."/>
            <person name="Fraser-Liggett C.M."/>
            <person name="Johnson P.J."/>
        </authorList>
    </citation>
    <scope>NUCLEOTIDE SEQUENCE [LARGE SCALE GENOMIC DNA]</scope>
    <source>
        <strain evidence="3">G3</strain>
    </source>
</reference>
<dbReference type="VEuPathDB" id="TrichDB:TVAGG3_0011980"/>
<dbReference type="GO" id="GO:0006886">
    <property type="term" value="P:intracellular protein transport"/>
    <property type="evidence" value="ECO:0000318"/>
    <property type="project" value="GO_Central"/>
</dbReference>
<dbReference type="InterPro" id="IPR050227">
    <property type="entry name" value="Rab"/>
</dbReference>
<organism evidence="3 4">
    <name type="scientific">Trichomonas vaginalis (strain ATCC PRA-98 / G3)</name>
    <dbReference type="NCBI Taxonomy" id="412133"/>
    <lineage>
        <taxon>Eukaryota</taxon>
        <taxon>Metamonada</taxon>
        <taxon>Parabasalia</taxon>
        <taxon>Trichomonadida</taxon>
        <taxon>Trichomonadidae</taxon>
        <taxon>Trichomonas</taxon>
    </lineage>
</organism>
<keyword evidence="2" id="KW-0342">GTP-binding</keyword>
<dbReference type="PANTHER" id="PTHR47977">
    <property type="entry name" value="RAS-RELATED PROTEIN RAB"/>
    <property type="match status" value="1"/>
</dbReference>
<accession>A2DZJ4</accession>
<dbReference type="EMBL" id="DS113274">
    <property type="protein sequence ID" value="EAY14198.1"/>
    <property type="molecule type" value="Genomic_DNA"/>
</dbReference>